<evidence type="ECO:0000313" key="3">
    <source>
        <dbReference type="Proteomes" id="UP001627284"/>
    </source>
</evidence>
<accession>A0ABD2T5P1</accession>
<evidence type="ECO:0000313" key="2">
    <source>
        <dbReference type="EMBL" id="KAL3351146.1"/>
    </source>
</evidence>
<dbReference type="AlphaFoldDB" id="A0ABD2T5P1"/>
<reference evidence="2 3" key="1">
    <citation type="submission" date="2024-05" db="EMBL/GenBank/DDBJ databases">
        <title>De novo assembly of an allotetraploid wild potato.</title>
        <authorList>
            <person name="Hosaka A.J."/>
        </authorList>
    </citation>
    <scope>NUCLEOTIDE SEQUENCE [LARGE SCALE GENOMIC DNA]</scope>
    <source>
        <tissue evidence="2">Young leaves</tissue>
    </source>
</reference>
<comment type="caution">
    <text evidence="2">The sequence shown here is derived from an EMBL/GenBank/DDBJ whole genome shotgun (WGS) entry which is preliminary data.</text>
</comment>
<proteinExistence type="predicted"/>
<feature type="non-terminal residue" evidence="2">
    <location>
        <position position="1"/>
    </location>
</feature>
<name>A0ABD2T5P1_9SOLN</name>
<feature type="region of interest" description="Disordered" evidence="1">
    <location>
        <begin position="154"/>
        <end position="174"/>
    </location>
</feature>
<dbReference type="Proteomes" id="UP001627284">
    <property type="component" value="Unassembled WGS sequence"/>
</dbReference>
<dbReference type="PANTHER" id="PTHR33472:SF28">
    <property type="entry name" value="BROMO AND FHA DOMAIN-CONTAINING PROTEIN DDB_G0267958"/>
    <property type="match status" value="1"/>
</dbReference>
<gene>
    <name evidence="2" type="ORF">AABB24_019646</name>
</gene>
<keyword evidence="3" id="KW-1185">Reference proteome</keyword>
<dbReference type="PANTHER" id="PTHR33472">
    <property type="entry name" value="OS01G0106600 PROTEIN"/>
    <property type="match status" value="1"/>
</dbReference>
<sequence>SLKTTLSLKSKANSKLCPLHTKFLSSLSLFPPFDKKNIKAMADNEIKNMISDLTKRLGSLKNVRNKAALGDSSQSDDDDHGTRIITLAGTNVGASLRGEMEEKVGIEGDSSEENEVLKTYVNSNFQSLNNSIMLGGSYCTNDPGVHLDINDDIEHHEPLPRGHGEKKGNKHYSD</sequence>
<protein>
    <submittedName>
        <fullName evidence="2">Uncharacterized protein</fullName>
    </submittedName>
</protein>
<dbReference type="EMBL" id="JBJKTR010000012">
    <property type="protein sequence ID" value="KAL3351146.1"/>
    <property type="molecule type" value="Genomic_DNA"/>
</dbReference>
<organism evidence="2 3">
    <name type="scientific">Solanum stoloniferum</name>
    <dbReference type="NCBI Taxonomy" id="62892"/>
    <lineage>
        <taxon>Eukaryota</taxon>
        <taxon>Viridiplantae</taxon>
        <taxon>Streptophyta</taxon>
        <taxon>Embryophyta</taxon>
        <taxon>Tracheophyta</taxon>
        <taxon>Spermatophyta</taxon>
        <taxon>Magnoliopsida</taxon>
        <taxon>eudicotyledons</taxon>
        <taxon>Gunneridae</taxon>
        <taxon>Pentapetalae</taxon>
        <taxon>asterids</taxon>
        <taxon>lamiids</taxon>
        <taxon>Solanales</taxon>
        <taxon>Solanaceae</taxon>
        <taxon>Solanoideae</taxon>
        <taxon>Solaneae</taxon>
        <taxon>Solanum</taxon>
    </lineage>
</organism>
<evidence type="ECO:0000256" key="1">
    <source>
        <dbReference type="SAM" id="MobiDB-lite"/>
    </source>
</evidence>